<protein>
    <submittedName>
        <fullName evidence="1">Uncharacterized protein</fullName>
    </submittedName>
</protein>
<gene>
    <name evidence="1" type="ORF">CUC04_09120</name>
</gene>
<evidence type="ECO:0000313" key="2">
    <source>
        <dbReference type="Proteomes" id="UP000230500"/>
    </source>
</evidence>
<organism evidence="1 2">
    <name type="scientific">Prevotella intermedia</name>
    <dbReference type="NCBI Taxonomy" id="28131"/>
    <lineage>
        <taxon>Bacteria</taxon>
        <taxon>Pseudomonadati</taxon>
        <taxon>Bacteroidota</taxon>
        <taxon>Bacteroidia</taxon>
        <taxon>Bacteroidales</taxon>
        <taxon>Prevotellaceae</taxon>
        <taxon>Prevotella</taxon>
    </lineage>
</organism>
<dbReference type="EMBL" id="PESN01000002">
    <property type="protein sequence ID" value="PIN27523.1"/>
    <property type="molecule type" value="Genomic_DNA"/>
</dbReference>
<dbReference type="AlphaFoldDB" id="A0A2G9ICQ4"/>
<accession>A0A2G9ICQ4</accession>
<sequence length="234" mass="27031">MVRISWKENRVLSIETRKGVYVIGQMLKQPYIRFYNMFSTESTPSNINTMKLTVLFTAAVTRQFLRYSQVCILKDATSDIRRIDSDIWINHFSGNRKVVVYQGGGQEIECVILGYKPGGLLVKKDLWWSPTPEQPVRLHPSGVFDEVICSDIPLKADDIIDKYELTGLCVFPYTNERLYLCSLYNKSVDPYKDLIFNRSLPNSYRLAVEIISGSSDDKRRKDILSTYFTDLEQI</sequence>
<reference evidence="1 2" key="1">
    <citation type="submission" date="2017-11" db="EMBL/GenBank/DDBJ databases">
        <title>Genome sequencing of Prevotella intermedia KCOM 2069.</title>
        <authorList>
            <person name="Kook J.-K."/>
            <person name="Park S.-N."/>
            <person name="Lim Y.K."/>
        </authorList>
    </citation>
    <scope>NUCLEOTIDE SEQUENCE [LARGE SCALE GENOMIC DNA]</scope>
    <source>
        <strain evidence="1 2">KCOM 2069</strain>
    </source>
</reference>
<evidence type="ECO:0000313" key="1">
    <source>
        <dbReference type="EMBL" id="PIN27523.1"/>
    </source>
</evidence>
<proteinExistence type="predicted"/>
<comment type="caution">
    <text evidence="1">The sequence shown here is derived from an EMBL/GenBank/DDBJ whole genome shotgun (WGS) entry which is preliminary data.</text>
</comment>
<name>A0A2G9ICQ4_PREIN</name>
<dbReference type="Proteomes" id="UP000230500">
    <property type="component" value="Unassembled WGS sequence"/>
</dbReference>